<evidence type="ECO:0000313" key="4">
    <source>
        <dbReference type="Proteomes" id="UP000593562"/>
    </source>
</evidence>
<sequence>MKEAKMKRELLELVKVILEFSERLKGAKEAVKNGRLIFAAEELRALKKGLRIGDEEEKEPVVYGLLRKEWLDCLEEIQDKLMRLMEHGVRFEPKFNRVRVLYHLSIEGIPAIQLHTVLEAKEVVGILDHGLAKVADQIIKFFIAPVVKYGSPVSVGEEVNIGLRGTSEANLKIEPSPDAEIGNVDGETIYSGVIHIVKFIHKCISFQNGSWVRCFGKLTWPRISELIISHFLSKVVPEDASKLTDFLKIIECTSESALREMMFISASDCGEKRLTNFAENVEVYFASRKKTEILGYWQKREIIFYSGYTSNIPVLKNGGKAANSTELVDLVFLSERCVVSKAASRLMQLVHQTLKYRADFPSSIKEHVMFVDMAPSFLLMAEEILERQIQQVIYNLNEAIGGADGFQNTHQMKQFECAKFSIDQVVFILEKVRIIWEPLLLPLTYKCSMCAVLEAVFSKIAR</sequence>
<dbReference type="Gene3D" id="1.10.357.150">
    <property type="match status" value="1"/>
</dbReference>
<dbReference type="PANTHER" id="PTHR12205:SF0">
    <property type="entry name" value="CENTROMERE_KINETOCHORE PROTEIN ZW10 HOMOLOG"/>
    <property type="match status" value="1"/>
</dbReference>
<keyword evidence="4" id="KW-1185">Reference proteome</keyword>
<dbReference type="Pfam" id="PF20665">
    <property type="entry name" value="Zw10_middle"/>
    <property type="match status" value="1"/>
</dbReference>
<dbReference type="PANTHER" id="PTHR12205">
    <property type="entry name" value="CENTROMERE/KINETOCHORE PROTEIN ZW10"/>
    <property type="match status" value="1"/>
</dbReference>
<reference evidence="3 4" key="1">
    <citation type="journal article" date="2020" name="Nat. Commun.">
        <title>Genome of Tripterygium wilfordii and identification of cytochrome P450 involved in triptolide biosynthesis.</title>
        <authorList>
            <person name="Tu L."/>
            <person name="Su P."/>
            <person name="Zhang Z."/>
            <person name="Gao L."/>
            <person name="Wang J."/>
            <person name="Hu T."/>
            <person name="Zhou J."/>
            <person name="Zhang Y."/>
            <person name="Zhao Y."/>
            <person name="Liu Y."/>
            <person name="Song Y."/>
            <person name="Tong Y."/>
            <person name="Lu Y."/>
            <person name="Yang J."/>
            <person name="Xu C."/>
            <person name="Jia M."/>
            <person name="Peters R.J."/>
            <person name="Huang L."/>
            <person name="Gao W."/>
        </authorList>
    </citation>
    <scope>NUCLEOTIDE SEQUENCE [LARGE SCALE GENOMIC DNA]</scope>
    <source>
        <strain evidence="4">cv. XIE 37</strain>
        <tissue evidence="3">Leaf</tissue>
    </source>
</reference>
<feature type="domain" description="ZW10 C-terminal helical" evidence="2">
    <location>
        <begin position="421"/>
        <end position="462"/>
    </location>
</feature>
<evidence type="ECO:0000313" key="3">
    <source>
        <dbReference type="EMBL" id="KAF5746123.1"/>
    </source>
</evidence>
<dbReference type="GO" id="GO:0006888">
    <property type="term" value="P:endoplasmic reticulum to Golgi vesicle-mediated transport"/>
    <property type="evidence" value="ECO:0007669"/>
    <property type="project" value="TreeGrafter"/>
</dbReference>
<dbReference type="EMBL" id="JAAARO010000006">
    <property type="protein sequence ID" value="KAF5746123.1"/>
    <property type="molecule type" value="Genomic_DNA"/>
</dbReference>
<organism evidence="3 4">
    <name type="scientific">Tripterygium wilfordii</name>
    <name type="common">Thunder God vine</name>
    <dbReference type="NCBI Taxonomy" id="458696"/>
    <lineage>
        <taxon>Eukaryota</taxon>
        <taxon>Viridiplantae</taxon>
        <taxon>Streptophyta</taxon>
        <taxon>Embryophyta</taxon>
        <taxon>Tracheophyta</taxon>
        <taxon>Spermatophyta</taxon>
        <taxon>Magnoliopsida</taxon>
        <taxon>eudicotyledons</taxon>
        <taxon>Gunneridae</taxon>
        <taxon>Pentapetalae</taxon>
        <taxon>rosids</taxon>
        <taxon>fabids</taxon>
        <taxon>Celastrales</taxon>
        <taxon>Celastraceae</taxon>
        <taxon>Tripterygium</taxon>
    </lineage>
</organism>
<proteinExistence type="predicted"/>
<dbReference type="AlphaFoldDB" id="A0A7J7DII8"/>
<evidence type="ECO:0000259" key="1">
    <source>
        <dbReference type="Pfam" id="PF20665"/>
    </source>
</evidence>
<comment type="caution">
    <text evidence="3">The sequence shown here is derived from an EMBL/GenBank/DDBJ whole genome shotgun (WGS) entry which is preliminary data.</text>
</comment>
<dbReference type="InterPro" id="IPR048344">
    <property type="entry name" value="Zw10_middle"/>
</dbReference>
<accession>A0A7J7DII8</accession>
<dbReference type="Proteomes" id="UP000593562">
    <property type="component" value="Unassembled WGS sequence"/>
</dbReference>
<gene>
    <name evidence="3" type="ORF">HS088_TW06G00288</name>
</gene>
<protein>
    <recommendedName>
        <fullName evidence="5">Centromere/kinetochore protein zw10</fullName>
    </recommendedName>
</protein>
<name>A0A7J7DII8_TRIWF</name>
<feature type="domain" description="Centromere/kinetochore protein zw10 middle" evidence="1">
    <location>
        <begin position="66"/>
        <end position="294"/>
    </location>
</feature>
<dbReference type="InterPro" id="IPR055148">
    <property type="entry name" value="ZW10_C_2"/>
</dbReference>
<dbReference type="GO" id="GO:1990423">
    <property type="term" value="C:RZZ complex"/>
    <property type="evidence" value="ECO:0007669"/>
    <property type="project" value="TreeGrafter"/>
</dbReference>
<evidence type="ECO:0000259" key="2">
    <source>
        <dbReference type="Pfam" id="PF22766"/>
    </source>
</evidence>
<dbReference type="Pfam" id="PF22766">
    <property type="entry name" value="ZW10_C2"/>
    <property type="match status" value="1"/>
</dbReference>
<evidence type="ECO:0008006" key="5">
    <source>
        <dbReference type="Google" id="ProtNLM"/>
    </source>
</evidence>
<dbReference type="GO" id="GO:0007094">
    <property type="term" value="P:mitotic spindle assembly checkpoint signaling"/>
    <property type="evidence" value="ECO:0007669"/>
    <property type="project" value="TreeGrafter"/>
</dbReference>
<dbReference type="InterPro" id="IPR046362">
    <property type="entry name" value="Zw10/DSL1_C_sf"/>
</dbReference>
<dbReference type="InParanoid" id="A0A7J7DII8"/>
<dbReference type="GO" id="GO:0005737">
    <property type="term" value="C:cytoplasm"/>
    <property type="evidence" value="ECO:0007669"/>
    <property type="project" value="GOC"/>
</dbReference>